<evidence type="ECO:0000259" key="1">
    <source>
        <dbReference type="SMART" id="SM00409"/>
    </source>
</evidence>
<evidence type="ECO:0000313" key="3">
    <source>
        <dbReference type="Proteomes" id="UP000281406"/>
    </source>
</evidence>
<feature type="domain" description="Immunoglobulin" evidence="1">
    <location>
        <begin position="148"/>
        <end position="242"/>
    </location>
</feature>
<dbReference type="Proteomes" id="UP000281406">
    <property type="component" value="Unassembled WGS sequence"/>
</dbReference>
<dbReference type="Gene3D" id="2.60.40.10">
    <property type="entry name" value="Immunoglobulins"/>
    <property type="match status" value="1"/>
</dbReference>
<dbReference type="InterPro" id="IPR013783">
    <property type="entry name" value="Ig-like_fold"/>
</dbReference>
<dbReference type="AlphaFoldDB" id="A0A3N0ZAE5"/>
<gene>
    <name evidence="2" type="ORF">DPX16_4819</name>
</gene>
<dbReference type="PANTHER" id="PTHR21063:SF4">
    <property type="entry name" value="CD48 ANTIGEN-RELATED"/>
    <property type="match status" value="1"/>
</dbReference>
<sequence length="244" mass="27033">MVASEQWLQTGSSWAGTATGLSSGAGVESWLKWALERIHRLQRIHGLECSLDRIHGLEWSLGRIYGLERALMRSTAISEGSGVVAILDEDSSVVAMIKLTVRSASASAGAAAGGKSYLARLNREMSTRFDILMDIYKLKLVFGDTDEVESVSVIMGESVTLNTGVPRTHDDLIEWRFNSIRIAIANILEYDNDERFRDRLKLDPQTGSLTITNTRTTDSGEYKLSIIVGNKDIIKRFNVTVYSE</sequence>
<proteinExistence type="predicted"/>
<evidence type="ECO:0000313" key="2">
    <source>
        <dbReference type="EMBL" id="ROL55351.1"/>
    </source>
</evidence>
<protein>
    <recommendedName>
        <fullName evidence="1">Immunoglobulin domain-containing protein</fullName>
    </recommendedName>
</protein>
<dbReference type="SMART" id="SM00409">
    <property type="entry name" value="IG"/>
    <property type="match status" value="1"/>
</dbReference>
<dbReference type="Pfam" id="PF07686">
    <property type="entry name" value="V-set"/>
    <property type="match status" value="1"/>
</dbReference>
<dbReference type="EMBL" id="RJVU01000976">
    <property type="protein sequence ID" value="ROL55351.1"/>
    <property type="molecule type" value="Genomic_DNA"/>
</dbReference>
<dbReference type="OrthoDB" id="8962915at2759"/>
<reference evidence="2 3" key="1">
    <citation type="submission" date="2018-10" db="EMBL/GenBank/DDBJ databases">
        <title>Genome assembly for a Yunnan-Guizhou Plateau 3E fish, Anabarilius grahami (Regan), and its evolutionary and genetic applications.</title>
        <authorList>
            <person name="Jiang W."/>
        </authorList>
    </citation>
    <scope>NUCLEOTIDE SEQUENCE [LARGE SCALE GENOMIC DNA]</scope>
    <source>
        <strain evidence="2">AG-KIZ</strain>
        <tissue evidence="2">Muscle</tissue>
    </source>
</reference>
<name>A0A3N0ZAE5_ANAGA</name>
<dbReference type="SUPFAM" id="SSF48726">
    <property type="entry name" value="Immunoglobulin"/>
    <property type="match status" value="1"/>
</dbReference>
<dbReference type="InterPro" id="IPR003599">
    <property type="entry name" value="Ig_sub"/>
</dbReference>
<keyword evidence="3" id="KW-1185">Reference proteome</keyword>
<dbReference type="PANTHER" id="PTHR21063">
    <property type="entry name" value="LFA-3"/>
    <property type="match status" value="1"/>
</dbReference>
<dbReference type="InterPro" id="IPR036179">
    <property type="entry name" value="Ig-like_dom_sf"/>
</dbReference>
<organism evidence="2 3">
    <name type="scientific">Anabarilius grahami</name>
    <name type="common">Kanglang fish</name>
    <name type="synonym">Barilius grahami</name>
    <dbReference type="NCBI Taxonomy" id="495550"/>
    <lineage>
        <taxon>Eukaryota</taxon>
        <taxon>Metazoa</taxon>
        <taxon>Chordata</taxon>
        <taxon>Craniata</taxon>
        <taxon>Vertebrata</taxon>
        <taxon>Euteleostomi</taxon>
        <taxon>Actinopterygii</taxon>
        <taxon>Neopterygii</taxon>
        <taxon>Teleostei</taxon>
        <taxon>Ostariophysi</taxon>
        <taxon>Cypriniformes</taxon>
        <taxon>Xenocyprididae</taxon>
        <taxon>Xenocypridinae</taxon>
        <taxon>Xenocypridinae incertae sedis</taxon>
        <taxon>Anabarilius</taxon>
    </lineage>
</organism>
<comment type="caution">
    <text evidence="2">The sequence shown here is derived from an EMBL/GenBank/DDBJ whole genome shotgun (WGS) entry which is preliminary data.</text>
</comment>
<dbReference type="InterPro" id="IPR013106">
    <property type="entry name" value="Ig_V-set"/>
</dbReference>
<accession>A0A3N0ZAE5</accession>